<dbReference type="Proteomes" id="UP000663828">
    <property type="component" value="Unassembled WGS sequence"/>
</dbReference>
<comment type="caution">
    <text evidence="1">The sequence shown here is derived from an EMBL/GenBank/DDBJ whole genome shotgun (WGS) entry which is preliminary data.</text>
</comment>
<protein>
    <submittedName>
        <fullName evidence="1">Uncharacterized protein</fullName>
    </submittedName>
</protein>
<reference evidence="1" key="1">
    <citation type="submission" date="2021-02" db="EMBL/GenBank/DDBJ databases">
        <authorList>
            <person name="Nowell W R."/>
        </authorList>
    </citation>
    <scope>NUCLEOTIDE SEQUENCE</scope>
</reference>
<dbReference type="AlphaFoldDB" id="A0A816HLG7"/>
<evidence type="ECO:0000313" key="1">
    <source>
        <dbReference type="EMBL" id="CAF1688028.1"/>
    </source>
</evidence>
<dbReference type="EMBL" id="CAJNOR010017989">
    <property type="protein sequence ID" value="CAF1688028.1"/>
    <property type="molecule type" value="Genomic_DNA"/>
</dbReference>
<sequence length="60" mass="6853">MIEASNGRNVSDYTAYANENEIILPIGTKLKVEGDPLQQQNNLFIVHLIEIDDEHDQQEK</sequence>
<organism evidence="1 2">
    <name type="scientific">Adineta ricciae</name>
    <name type="common">Rotifer</name>
    <dbReference type="NCBI Taxonomy" id="249248"/>
    <lineage>
        <taxon>Eukaryota</taxon>
        <taxon>Metazoa</taxon>
        <taxon>Spiralia</taxon>
        <taxon>Gnathifera</taxon>
        <taxon>Rotifera</taxon>
        <taxon>Eurotatoria</taxon>
        <taxon>Bdelloidea</taxon>
        <taxon>Adinetida</taxon>
        <taxon>Adinetidae</taxon>
        <taxon>Adineta</taxon>
    </lineage>
</organism>
<dbReference type="SUPFAM" id="SSF56399">
    <property type="entry name" value="ADP-ribosylation"/>
    <property type="match status" value="1"/>
</dbReference>
<dbReference type="Gene3D" id="3.90.176.10">
    <property type="entry name" value="Toxin ADP-ribosyltransferase, Chain A, domain 1"/>
    <property type="match status" value="1"/>
</dbReference>
<evidence type="ECO:0000313" key="2">
    <source>
        <dbReference type="Proteomes" id="UP000663828"/>
    </source>
</evidence>
<feature type="non-terminal residue" evidence="1">
    <location>
        <position position="60"/>
    </location>
</feature>
<proteinExistence type="predicted"/>
<keyword evidence="2" id="KW-1185">Reference proteome</keyword>
<name>A0A816HLG7_ADIRI</name>
<gene>
    <name evidence="1" type="ORF">XAT740_LOCUS62666</name>
</gene>
<accession>A0A816HLG7</accession>